<dbReference type="PANTHER" id="PTHR30290">
    <property type="entry name" value="PERIPLASMIC BINDING COMPONENT OF ABC TRANSPORTER"/>
    <property type="match status" value="1"/>
</dbReference>
<accession>A0A178HTE9</accession>
<dbReference type="STRING" id="1770058.A3840_13920"/>
<dbReference type="GO" id="GO:0015833">
    <property type="term" value="P:peptide transport"/>
    <property type="evidence" value="ECO:0007669"/>
    <property type="project" value="TreeGrafter"/>
</dbReference>
<sequence>MASFICTMAASAGESPMLEALVSSGDLPPLAERIPASPLVVTPVDRVGDYGGNWHSALMGGSDDGWILRTLSYENLMRWSPDWTEVIPNIAESVEVNDDATEFTFKLREGMRWSDGAPFTADDIRFWYEDLFRNPQFTPSAQEPFINTDGSPVAFEMIDEVTFKFTFANPKGLFLQYLATARPLDNAAVRYPRHYLEQFHPDYSDDIDAEISAAGQADWVGLLTSKANFWANPDVPTINPWVFTTGYGSGDASRANAERNPYYWKVDTEGNQLPYIDTRTFDILSDPQVLVTKTLAGEIDFQDRSLATPANRPVLFEGRERGGYEFFEQTPASPNYMIMMFNLNHRDPVLEELFQNKDFRIGLSHGMDRQEILDVVWIGQGEVAQTSVMPGSVYYNEQLAKQYTEYDVDLANEYLDKVLPERGGDGMRLRPDGQPLAISFAYSAAVPIFGDALELVAAQWEKIGIRMVPTPLDRTLIQTRQDAGELEGVAWERGGGAGQEVVLDPRWWFPSNNDSYYWAPAWTAWFLDVNPETAQVQPEEPPEAARRQMELYGELQASPDPEEQVRLMNEILDIAAEEFWTMGVAWQANGYGVKKTNFLNVPASMPASWIYPTPAPTNPEQYFIEAQ</sequence>
<protein>
    <recommendedName>
        <fullName evidence="3">Solute-binding protein family 5 domain-containing protein</fullName>
    </recommendedName>
</protein>
<comment type="caution">
    <text evidence="4">The sequence shown here is derived from an EMBL/GenBank/DDBJ whole genome shotgun (WGS) entry which is preliminary data.</text>
</comment>
<dbReference type="InterPro" id="IPR039424">
    <property type="entry name" value="SBP_5"/>
</dbReference>
<dbReference type="AlphaFoldDB" id="A0A178HTE9"/>
<dbReference type="Pfam" id="PF00496">
    <property type="entry name" value="SBP_bac_5"/>
    <property type="match status" value="1"/>
</dbReference>
<dbReference type="InterPro" id="IPR000914">
    <property type="entry name" value="SBP_5_dom"/>
</dbReference>
<evidence type="ECO:0000313" key="4">
    <source>
        <dbReference type="EMBL" id="OAM75939.1"/>
    </source>
</evidence>
<dbReference type="SUPFAM" id="SSF53850">
    <property type="entry name" value="Periplasmic binding protein-like II"/>
    <property type="match status" value="1"/>
</dbReference>
<dbReference type="Gene3D" id="3.40.190.10">
    <property type="entry name" value="Periplasmic binding protein-like II"/>
    <property type="match status" value="1"/>
</dbReference>
<evidence type="ECO:0000259" key="3">
    <source>
        <dbReference type="Pfam" id="PF00496"/>
    </source>
</evidence>
<dbReference type="Proteomes" id="UP000078389">
    <property type="component" value="Unassembled WGS sequence"/>
</dbReference>
<keyword evidence="5" id="KW-1185">Reference proteome</keyword>
<feature type="domain" description="Solute-binding protein family 5" evidence="3">
    <location>
        <begin position="85"/>
        <end position="496"/>
    </location>
</feature>
<gene>
    <name evidence="4" type="ORF">A3840_13920</name>
</gene>
<proteinExistence type="inferred from homology"/>
<comment type="subcellular location">
    <subcellularLocation>
        <location evidence="1">Periplasm</location>
    </subcellularLocation>
</comment>
<dbReference type="CDD" id="cd08500">
    <property type="entry name" value="PBP2_NikA_DppA_OppA_like_4"/>
    <property type="match status" value="1"/>
</dbReference>
<evidence type="ECO:0000256" key="2">
    <source>
        <dbReference type="ARBA" id="ARBA00005695"/>
    </source>
</evidence>
<evidence type="ECO:0000313" key="5">
    <source>
        <dbReference type="Proteomes" id="UP000078389"/>
    </source>
</evidence>
<dbReference type="GO" id="GO:1904680">
    <property type="term" value="F:peptide transmembrane transporter activity"/>
    <property type="evidence" value="ECO:0007669"/>
    <property type="project" value="TreeGrafter"/>
</dbReference>
<evidence type="ECO:0000256" key="1">
    <source>
        <dbReference type="ARBA" id="ARBA00004418"/>
    </source>
</evidence>
<reference evidence="4 5" key="1">
    <citation type="submission" date="2016-03" db="EMBL/GenBank/DDBJ databases">
        <title>Genome sequencing of Devosia sp. S37.</title>
        <authorList>
            <person name="Mohd Nor M."/>
        </authorList>
    </citation>
    <scope>NUCLEOTIDE SEQUENCE [LARGE SCALE GENOMIC DNA]</scope>
    <source>
        <strain evidence="4 5">S37</strain>
    </source>
</reference>
<dbReference type="EMBL" id="LVVY01000101">
    <property type="protein sequence ID" value="OAM75939.1"/>
    <property type="molecule type" value="Genomic_DNA"/>
</dbReference>
<dbReference type="Gene3D" id="3.10.105.10">
    <property type="entry name" value="Dipeptide-binding Protein, Domain 3"/>
    <property type="match status" value="1"/>
</dbReference>
<organism evidence="4 5">
    <name type="scientific">Devosia elaeis</name>
    <dbReference type="NCBI Taxonomy" id="1770058"/>
    <lineage>
        <taxon>Bacteria</taxon>
        <taxon>Pseudomonadati</taxon>
        <taxon>Pseudomonadota</taxon>
        <taxon>Alphaproteobacteria</taxon>
        <taxon>Hyphomicrobiales</taxon>
        <taxon>Devosiaceae</taxon>
        <taxon>Devosia</taxon>
    </lineage>
</organism>
<name>A0A178HTE9_9HYPH</name>
<dbReference type="PANTHER" id="PTHR30290:SF62">
    <property type="entry name" value="OLIGOPEPTIDE ABC TRANSPORTER, PERIPLASMIC OLIGOPEPTIDE-BINDING PROTEIN"/>
    <property type="match status" value="1"/>
</dbReference>
<comment type="similarity">
    <text evidence="2">Belongs to the bacterial solute-binding protein 5 family.</text>
</comment>